<name>K5YY58_9BACT</name>
<evidence type="ECO:0000313" key="6">
    <source>
        <dbReference type="Proteomes" id="UP000006330"/>
    </source>
</evidence>
<evidence type="ECO:0000256" key="3">
    <source>
        <dbReference type="SAM" id="SignalP"/>
    </source>
</evidence>
<reference evidence="5 6" key="1">
    <citation type="submission" date="2012-02" db="EMBL/GenBank/DDBJ databases">
        <title>The Genome Sequence of Parabacteroides goldsteinii CL02T12C30.</title>
        <authorList>
            <consortium name="The Broad Institute Genome Sequencing Platform"/>
            <person name="Earl A."/>
            <person name="Ward D."/>
            <person name="Feldgarden M."/>
            <person name="Gevers D."/>
            <person name="Zitomersky N.L."/>
            <person name="Coyne M.J."/>
            <person name="Comstock L.E."/>
            <person name="Young S.K."/>
            <person name="Zeng Q."/>
            <person name="Gargeya S."/>
            <person name="Fitzgerald M."/>
            <person name="Haas B."/>
            <person name="Abouelleil A."/>
            <person name="Alvarado L."/>
            <person name="Arachchi H.M."/>
            <person name="Berlin A."/>
            <person name="Chapman S.B."/>
            <person name="Gearin G."/>
            <person name="Goldberg J."/>
            <person name="Griggs A."/>
            <person name="Gujja S."/>
            <person name="Hansen M."/>
            <person name="Heiman D."/>
            <person name="Howarth C."/>
            <person name="Larimer J."/>
            <person name="Lui A."/>
            <person name="MacDonald P.J.P."/>
            <person name="McCowen C."/>
            <person name="Montmayeur A."/>
            <person name="Murphy C."/>
            <person name="Neiman D."/>
            <person name="Pearson M."/>
            <person name="Priest M."/>
            <person name="Roberts A."/>
            <person name="Saif S."/>
            <person name="Shea T."/>
            <person name="Sisk P."/>
            <person name="Stolte C."/>
            <person name="Sykes S."/>
            <person name="Wortman J."/>
            <person name="Nusbaum C."/>
            <person name="Birren B."/>
        </authorList>
    </citation>
    <scope>NUCLEOTIDE SEQUENCE [LARGE SCALE GENOMIC DNA]</scope>
    <source>
        <strain evidence="5 6">CL02T12C30</strain>
    </source>
</reference>
<dbReference type="InterPro" id="IPR001322">
    <property type="entry name" value="Lamin_tail_dom"/>
</dbReference>
<feature type="region of interest" description="Disordered" evidence="2">
    <location>
        <begin position="450"/>
        <end position="515"/>
    </location>
</feature>
<dbReference type="AlphaFoldDB" id="K5YY58"/>
<dbReference type="Proteomes" id="UP000006330">
    <property type="component" value="Unassembled WGS sequence"/>
</dbReference>
<dbReference type="RefSeq" id="WP_009860013.1">
    <property type="nucleotide sequence ID" value="NZ_JH976471.1"/>
</dbReference>
<dbReference type="SUPFAM" id="SSF74853">
    <property type="entry name" value="Lamin A/C globular tail domain"/>
    <property type="match status" value="1"/>
</dbReference>
<comment type="caution">
    <text evidence="5">The sequence shown here is derived from an EMBL/GenBank/DDBJ whole genome shotgun (WGS) entry which is preliminary data.</text>
</comment>
<feature type="region of interest" description="Disordered" evidence="2">
    <location>
        <begin position="656"/>
        <end position="708"/>
    </location>
</feature>
<evidence type="ECO:0000259" key="4">
    <source>
        <dbReference type="PROSITE" id="PS51841"/>
    </source>
</evidence>
<evidence type="ECO:0000256" key="2">
    <source>
        <dbReference type="SAM" id="MobiDB-lite"/>
    </source>
</evidence>
<sequence length="795" mass="88611">MKQFILFILVLLPVCAFAQFTETFDGPEIDSNNPWEGDCSDFVITDDGWLQLIGNTDKKSSELKIPLSFSDNMEWKFDIKMAFKPSDQNHIRFNLLTDNHTSTGLTDKYYIQLGSNKKTITLRCLRETEKSPKRPIEKVLDILKLDYVSFSVKITLVNRSLWSLYIREVGMDTYTLLGTYEYKISSSLKYIESGFACYYSKNVRGHFIDNIEISSNITPSEEEPENPDPEEPVSPIVLPKLLSVQPLNLCELQFTFDRPVDISEAWFMISEIGKADRIGYADEQMKTVVNTKYPEEMVAGINYTITYDGLTDMEGNKLVPFSEEFVLEGEDGGEVESGSILINEIMADPKGLEELPETEYVELYNTTENVLVLTDWQFSYGGKAKPMTTFEIPAKGYAVLYRSGRDIVADPSAVKVPLDNFPSALANTGKLLQLFDGDKNLIDEVTYEKATPAKSWERSSSGWHLSSDPRGGTPGSVNSSGKGEEKPNEPDKPVTPDEPDEPDTPDDPSLPDITVEPGEFVFNELLPNPFAGGSEYIELYNRSDRALPVSGLSVAVRKADGTLNTRYPLSSITVTIEADGYVLLTKNLEGVTDFYTIQSPSSLFEVPKLPILANTSSTLVLFRIKDGAVIDEVSYTSKWHASSIKDQKGVSLERIDPDAETQSPSNWTSASATVGYGTPGYPNSQSDISLPDDPDTPDEPTGIKTPQWDESAGHYTISYYLDQPGYNCRAFVFNIAGQRVAQIANHELLGLTGKLTWDGYALSGKQLQTGVYIFYAELYHTSGTVKRYKQVFLVR</sequence>
<dbReference type="Gene3D" id="2.60.40.1220">
    <property type="match status" value="1"/>
</dbReference>
<dbReference type="HOGENOM" id="CLU_008488_0_0_10"/>
<feature type="compositionally biased region" description="Polar residues" evidence="2">
    <location>
        <begin position="660"/>
        <end position="672"/>
    </location>
</feature>
<dbReference type="InterPro" id="IPR036415">
    <property type="entry name" value="Lamin_tail_dom_sf"/>
</dbReference>
<dbReference type="Pfam" id="PF00932">
    <property type="entry name" value="LTD"/>
    <property type="match status" value="1"/>
</dbReference>
<dbReference type="PROSITE" id="PS51841">
    <property type="entry name" value="LTD"/>
    <property type="match status" value="2"/>
</dbReference>
<feature type="compositionally biased region" description="Basic and acidic residues" evidence="2">
    <location>
        <begin position="482"/>
        <end position="495"/>
    </location>
</feature>
<dbReference type="InterPro" id="IPR014755">
    <property type="entry name" value="Cu-Rt/internalin_Ig-like"/>
</dbReference>
<evidence type="ECO:0000256" key="1">
    <source>
        <dbReference type="ARBA" id="ARBA00022729"/>
    </source>
</evidence>
<gene>
    <name evidence="5" type="ORF">HMPREF1076_00544</name>
</gene>
<dbReference type="EMBL" id="AGZO01000008">
    <property type="protein sequence ID" value="EKN19252.1"/>
    <property type="molecule type" value="Genomic_DNA"/>
</dbReference>
<dbReference type="OrthoDB" id="9758406at2"/>
<feature type="domain" description="LTD" evidence="4">
    <location>
        <begin position="336"/>
        <end position="449"/>
    </location>
</feature>
<protein>
    <recommendedName>
        <fullName evidence="4">LTD domain-containing protein</fullName>
    </recommendedName>
</protein>
<feature type="domain" description="LTD" evidence="4">
    <location>
        <begin position="516"/>
        <end position="637"/>
    </location>
</feature>
<dbReference type="PATRIC" id="fig|999418.3.peg.549"/>
<feature type="signal peptide" evidence="3">
    <location>
        <begin position="1"/>
        <end position="18"/>
    </location>
</feature>
<dbReference type="Gene3D" id="2.60.40.4070">
    <property type="match status" value="1"/>
</dbReference>
<organism evidence="5 6">
    <name type="scientific">Parabacteroides goldsteinii CL02T12C30</name>
    <dbReference type="NCBI Taxonomy" id="999418"/>
    <lineage>
        <taxon>Bacteria</taxon>
        <taxon>Pseudomonadati</taxon>
        <taxon>Bacteroidota</taxon>
        <taxon>Bacteroidia</taxon>
        <taxon>Bacteroidales</taxon>
        <taxon>Tannerellaceae</taxon>
        <taxon>Parabacteroides</taxon>
    </lineage>
</organism>
<keyword evidence="1 3" id="KW-0732">Signal</keyword>
<feature type="compositionally biased region" description="Acidic residues" evidence="2">
    <location>
        <begin position="497"/>
        <end position="506"/>
    </location>
</feature>
<proteinExistence type="predicted"/>
<evidence type="ECO:0000313" key="5">
    <source>
        <dbReference type="EMBL" id="EKN19252.1"/>
    </source>
</evidence>
<feature type="chain" id="PRO_5003887531" description="LTD domain-containing protein" evidence="3">
    <location>
        <begin position="19"/>
        <end position="795"/>
    </location>
</feature>
<accession>K5YY58</accession>